<protein>
    <submittedName>
        <fullName evidence="3">Cytochrome b N-terminal domain-containing protein</fullName>
    </submittedName>
</protein>
<dbReference type="GO" id="GO:0022904">
    <property type="term" value="P:respiratory electron transport chain"/>
    <property type="evidence" value="ECO:0007669"/>
    <property type="project" value="InterPro"/>
</dbReference>
<keyword evidence="1" id="KW-0812">Transmembrane</keyword>
<reference evidence="3 4" key="1">
    <citation type="submission" date="2020-05" db="EMBL/GenBank/DDBJ databases">
        <title>Complete genome of Desulfobulbus oligotrophicus.</title>
        <authorList>
            <person name="Podar M."/>
        </authorList>
    </citation>
    <scope>NUCLEOTIDE SEQUENCE [LARGE SCALE GENOMIC DNA]</scope>
    <source>
        <strain evidence="3 4">Prop6</strain>
    </source>
</reference>
<proteinExistence type="predicted"/>
<feature type="transmembrane region" description="Helical" evidence="1">
    <location>
        <begin position="236"/>
        <end position="255"/>
    </location>
</feature>
<feature type="transmembrane region" description="Helical" evidence="1">
    <location>
        <begin position="12"/>
        <end position="37"/>
    </location>
</feature>
<keyword evidence="1" id="KW-0472">Membrane</keyword>
<dbReference type="InterPro" id="IPR016174">
    <property type="entry name" value="Di-haem_cyt_TM"/>
</dbReference>
<feature type="transmembrane region" description="Helical" evidence="1">
    <location>
        <begin position="188"/>
        <end position="206"/>
    </location>
</feature>
<keyword evidence="4" id="KW-1185">Reference proteome</keyword>
<dbReference type="SUPFAM" id="SSF81342">
    <property type="entry name" value="Transmembrane di-heme cytochromes"/>
    <property type="match status" value="1"/>
</dbReference>
<dbReference type="AlphaFoldDB" id="A0A7T6APB7"/>
<dbReference type="Gene3D" id="1.20.810.10">
    <property type="entry name" value="Cytochrome Bc1 Complex, Chain C"/>
    <property type="match status" value="2"/>
</dbReference>
<dbReference type="InterPro" id="IPR005797">
    <property type="entry name" value="Cyt_b/b6_N"/>
</dbReference>
<dbReference type="EMBL" id="CP054140">
    <property type="protein sequence ID" value="QQG64433.1"/>
    <property type="molecule type" value="Genomic_DNA"/>
</dbReference>
<dbReference type="SUPFAM" id="SSF81648">
    <property type="entry name" value="a domain/subunit of cytochrome bc1 complex (Ubiquinol-cytochrome c reductase)"/>
    <property type="match status" value="1"/>
</dbReference>
<accession>A0A7T6APB7</accession>
<dbReference type="InterPro" id="IPR027387">
    <property type="entry name" value="Cytb/b6-like_sf"/>
</dbReference>
<feature type="transmembrane region" description="Helical" evidence="1">
    <location>
        <begin position="96"/>
        <end position="116"/>
    </location>
</feature>
<evidence type="ECO:0000256" key="1">
    <source>
        <dbReference type="SAM" id="Phobius"/>
    </source>
</evidence>
<feature type="transmembrane region" description="Helical" evidence="1">
    <location>
        <begin position="64"/>
        <end position="84"/>
    </location>
</feature>
<dbReference type="GO" id="GO:0016020">
    <property type="term" value="C:membrane"/>
    <property type="evidence" value="ECO:0007669"/>
    <property type="project" value="InterPro"/>
</dbReference>
<dbReference type="PROSITE" id="PS51002">
    <property type="entry name" value="CYTB_NTER"/>
    <property type="match status" value="1"/>
</dbReference>
<dbReference type="GO" id="GO:0009055">
    <property type="term" value="F:electron transfer activity"/>
    <property type="evidence" value="ECO:0007669"/>
    <property type="project" value="InterPro"/>
</dbReference>
<gene>
    <name evidence="3" type="ORF">HP555_00445</name>
</gene>
<organism evidence="3 4">
    <name type="scientific">Desulfobulbus oligotrophicus</name>
    <dbReference type="NCBI Taxonomy" id="1909699"/>
    <lineage>
        <taxon>Bacteria</taxon>
        <taxon>Pseudomonadati</taxon>
        <taxon>Thermodesulfobacteriota</taxon>
        <taxon>Desulfobulbia</taxon>
        <taxon>Desulfobulbales</taxon>
        <taxon>Desulfobulbaceae</taxon>
        <taxon>Desulfobulbus</taxon>
    </lineage>
</organism>
<feature type="domain" description="Cytochrome b/b6 N-terminal region profile" evidence="2">
    <location>
        <begin position="1"/>
        <end position="201"/>
    </location>
</feature>
<evidence type="ECO:0000313" key="3">
    <source>
        <dbReference type="EMBL" id="QQG64433.1"/>
    </source>
</evidence>
<evidence type="ECO:0000259" key="2">
    <source>
        <dbReference type="PROSITE" id="PS51002"/>
    </source>
</evidence>
<name>A0A7T6APB7_9BACT</name>
<dbReference type="KEGG" id="dog:HP555_00445"/>
<feature type="transmembrane region" description="Helical" evidence="1">
    <location>
        <begin position="261"/>
        <end position="282"/>
    </location>
</feature>
<keyword evidence="1" id="KW-1133">Transmembrane helix</keyword>
<dbReference type="InterPro" id="IPR036150">
    <property type="entry name" value="Cyt_b/b6_C_sf"/>
</dbReference>
<dbReference type="RefSeq" id="WP_199263268.1">
    <property type="nucleotide sequence ID" value="NZ_CP054140.1"/>
</dbReference>
<dbReference type="Proteomes" id="UP000596092">
    <property type="component" value="Chromosome"/>
</dbReference>
<feature type="transmembrane region" description="Helical" evidence="1">
    <location>
        <begin position="158"/>
        <end position="176"/>
    </location>
</feature>
<evidence type="ECO:0000313" key="4">
    <source>
        <dbReference type="Proteomes" id="UP000596092"/>
    </source>
</evidence>
<dbReference type="GO" id="GO:0016491">
    <property type="term" value="F:oxidoreductase activity"/>
    <property type="evidence" value="ECO:0007669"/>
    <property type="project" value="InterPro"/>
</dbReference>
<sequence length="284" mass="31686">MQWSAVPPLRRLLAYRWGGGSLISLFLSILSGIVIALQYDVAAPFHTTSSIELLAPYGSFWRGLHYYSSQAFFLILLGHVVVELRNQDMVLQRGAWIRLCTTVPAAVLLLFTGYVLRGDATGEAAGAIAEHICLAVPLIGAHLNNFFFDLANSGLRKVYAHHVIGLVVLGGVAAWPHLRRYTARWRNHLLLITMTLLISVTIPAPMEPYRHGLLFIAGPWFFLGLQELLRFLDPFVAGVLVPMLPIVLLFWLPSAPRPRSVVLWAIGLWLLLYAVLTVLCLFRI</sequence>